<name>A0ABV8CJG6_9GAMM</name>
<comment type="caution">
    <text evidence="1">The sequence shown here is derived from an EMBL/GenBank/DDBJ whole genome shotgun (WGS) entry which is preliminary data.</text>
</comment>
<keyword evidence="2" id="KW-1185">Reference proteome</keyword>
<evidence type="ECO:0000313" key="1">
    <source>
        <dbReference type="EMBL" id="MFC3912258.1"/>
    </source>
</evidence>
<sequence>MRLYVGREQVPCALVVRVGEKGLLRACELNSLGEDNYSMLLISQTAEGDIKISRDRPKLHYDRGERSVLLHLTARNPADNQDITLRFIPGSENPVFNPPWPALAAADPDDEAPDLGMSDDALAKAQVGSWVIAPKDADYSKHGFISVYHANGQVDGYAYADVACQKPTRTVHGHWKIEAGQLKLTISGSSDPEAYPVGAATTDTIMQVGNDKQVLKASDGTYLYRLKRDTCVVPKS</sequence>
<dbReference type="EMBL" id="JBHSAF010000001">
    <property type="protein sequence ID" value="MFC3912258.1"/>
    <property type="molecule type" value="Genomic_DNA"/>
</dbReference>
<evidence type="ECO:0000313" key="2">
    <source>
        <dbReference type="Proteomes" id="UP001595692"/>
    </source>
</evidence>
<protein>
    <submittedName>
        <fullName evidence="1">Uncharacterized protein</fullName>
    </submittedName>
</protein>
<accession>A0ABV8CJG6</accession>
<dbReference type="RefSeq" id="WP_377150360.1">
    <property type="nucleotide sequence ID" value="NZ_JBHSAF010000001.1"/>
</dbReference>
<reference evidence="2" key="1">
    <citation type="journal article" date="2019" name="Int. J. Syst. Evol. Microbiol.">
        <title>The Global Catalogue of Microorganisms (GCM) 10K type strain sequencing project: providing services to taxonomists for standard genome sequencing and annotation.</title>
        <authorList>
            <consortium name="The Broad Institute Genomics Platform"/>
            <consortium name="The Broad Institute Genome Sequencing Center for Infectious Disease"/>
            <person name="Wu L."/>
            <person name="Ma J."/>
        </authorList>
    </citation>
    <scope>NUCLEOTIDE SEQUENCE [LARGE SCALE GENOMIC DNA]</scope>
    <source>
        <strain evidence="2">CCUG 54939</strain>
    </source>
</reference>
<proteinExistence type="predicted"/>
<organism evidence="1 2">
    <name type="scientific">Pseudaeromonas sharmana</name>
    <dbReference type="NCBI Taxonomy" id="328412"/>
    <lineage>
        <taxon>Bacteria</taxon>
        <taxon>Pseudomonadati</taxon>
        <taxon>Pseudomonadota</taxon>
        <taxon>Gammaproteobacteria</taxon>
        <taxon>Aeromonadales</taxon>
        <taxon>Aeromonadaceae</taxon>
        <taxon>Pseudaeromonas</taxon>
    </lineage>
</organism>
<gene>
    <name evidence="1" type="ORF">ACFOSS_02110</name>
</gene>
<dbReference type="Proteomes" id="UP001595692">
    <property type="component" value="Unassembled WGS sequence"/>
</dbReference>